<evidence type="ECO:0000313" key="2">
    <source>
        <dbReference type="EMBL" id="ABL87966.1"/>
    </source>
</evidence>
<evidence type="ECO:0000313" key="3">
    <source>
        <dbReference type="Proteomes" id="UP000002595"/>
    </source>
</evidence>
<dbReference type="InterPro" id="IPR001849">
    <property type="entry name" value="PH_domain"/>
</dbReference>
<feature type="domain" description="PH" evidence="1">
    <location>
        <begin position="1"/>
        <end position="48"/>
    </location>
</feature>
<dbReference type="GeneID" id="4617505"/>
<dbReference type="HOGENOM" id="CLU_1891508_0_0_2"/>
<reference evidence="2" key="1">
    <citation type="submission" date="2006-12" db="EMBL/GenBank/DDBJ databases">
        <title>Complete sequence of Pyrobaculum islandicum DSM 4184.</title>
        <authorList>
            <person name="Copeland A."/>
            <person name="Lucas S."/>
            <person name="Lapidus A."/>
            <person name="Barry K."/>
            <person name="Detter J.C."/>
            <person name="Glavina del Rio T."/>
            <person name="Dalin E."/>
            <person name="Tice H."/>
            <person name="Pitluck S."/>
            <person name="Meincke L."/>
            <person name="Brettin T."/>
            <person name="Bruce D."/>
            <person name="Han C."/>
            <person name="Tapia R."/>
            <person name="Gilna P."/>
            <person name="Schmutz J."/>
            <person name="Larimer F."/>
            <person name="Land M."/>
            <person name="Hauser L."/>
            <person name="Kyrpides N."/>
            <person name="Mikhailova N."/>
            <person name="Cozen A.E."/>
            <person name="Fitz-Gibbon S.T."/>
            <person name="House C.H."/>
            <person name="Saltikov C."/>
            <person name="Lowe T."/>
            <person name="Richardson P."/>
        </authorList>
    </citation>
    <scope>NUCLEOTIDE SEQUENCE [LARGE SCALE GENOMIC DNA]</scope>
    <source>
        <strain evidence="2">DSM 4184</strain>
    </source>
</reference>
<gene>
    <name evidence="2" type="ordered locus">Pisl_0790</name>
</gene>
<dbReference type="eggNOG" id="arCOG05693">
    <property type="taxonomic scope" value="Archaea"/>
</dbReference>
<dbReference type="KEGG" id="pis:Pisl_0790"/>
<accession>A1RSN4</accession>
<dbReference type="EMBL" id="CP000504">
    <property type="protein sequence ID" value="ABL87966.1"/>
    <property type="molecule type" value="Genomic_DNA"/>
</dbReference>
<sequence>MSWVEKFLVDAEKMFQIPRSELEKFVTYMTENPEKVQEWVERLQISTIDFIMLVAVYTLYKTEDKVLSMLSDMELKVDETIGLVSTIIANLLNVLPPEDRKPILAQLILATALQLEDAEVRTSLAEYVKTLLER</sequence>
<keyword evidence="3" id="KW-1185">Reference proteome</keyword>
<dbReference type="PROSITE" id="PS50003">
    <property type="entry name" value="PH_DOMAIN"/>
    <property type="match status" value="1"/>
</dbReference>
<dbReference type="OrthoDB" id="27542at2157"/>
<dbReference type="Proteomes" id="UP000002595">
    <property type="component" value="Chromosome"/>
</dbReference>
<organism evidence="2 3">
    <name type="scientific">Pyrobaculum islandicum (strain DSM 4184 / JCM 9189 / GEO3)</name>
    <dbReference type="NCBI Taxonomy" id="384616"/>
    <lineage>
        <taxon>Archaea</taxon>
        <taxon>Thermoproteota</taxon>
        <taxon>Thermoprotei</taxon>
        <taxon>Thermoproteales</taxon>
        <taxon>Thermoproteaceae</taxon>
        <taxon>Pyrobaculum</taxon>
    </lineage>
</organism>
<protein>
    <recommendedName>
        <fullName evidence="1">PH domain-containing protein</fullName>
    </recommendedName>
</protein>
<dbReference type="RefSeq" id="WP_011762542.1">
    <property type="nucleotide sequence ID" value="NC_008701.1"/>
</dbReference>
<proteinExistence type="predicted"/>
<dbReference type="AlphaFoldDB" id="A1RSN4"/>
<name>A1RSN4_PYRIL</name>
<evidence type="ECO:0000259" key="1">
    <source>
        <dbReference type="PROSITE" id="PS50003"/>
    </source>
</evidence>